<dbReference type="Proteomes" id="UP000198217">
    <property type="component" value="Chromosome I"/>
</dbReference>
<reference evidence="1 2" key="1">
    <citation type="submission" date="2016-06" db="EMBL/GenBank/DDBJ databases">
        <authorList>
            <person name="Kjaerup R.B."/>
            <person name="Dalgaard T.S."/>
            <person name="Juul-Madsen H.R."/>
        </authorList>
    </citation>
    <scope>NUCLEOTIDE SEQUENCE [LARGE SCALE GENOMIC DNA]</scope>
    <source>
        <strain evidence="1 2">DSM 43904</strain>
    </source>
</reference>
<protein>
    <submittedName>
        <fullName evidence="1">Uncharacterized protein</fullName>
    </submittedName>
</protein>
<gene>
    <name evidence="1" type="ORF">GA0070609_5056</name>
</gene>
<dbReference type="EMBL" id="LT607750">
    <property type="protein sequence ID" value="SCG74979.1"/>
    <property type="molecule type" value="Genomic_DNA"/>
</dbReference>
<dbReference type="AlphaFoldDB" id="A0A1C5JXK1"/>
<evidence type="ECO:0000313" key="1">
    <source>
        <dbReference type="EMBL" id="SCG74979.1"/>
    </source>
</evidence>
<accession>A0A1C5JXK1</accession>
<organism evidence="1 2">
    <name type="scientific">Micromonospora echinaurantiaca</name>
    <dbReference type="NCBI Taxonomy" id="47857"/>
    <lineage>
        <taxon>Bacteria</taxon>
        <taxon>Bacillati</taxon>
        <taxon>Actinomycetota</taxon>
        <taxon>Actinomycetes</taxon>
        <taxon>Micromonosporales</taxon>
        <taxon>Micromonosporaceae</taxon>
        <taxon>Micromonospora</taxon>
    </lineage>
</organism>
<proteinExistence type="predicted"/>
<name>A0A1C5JXK1_9ACTN</name>
<evidence type="ECO:0000313" key="2">
    <source>
        <dbReference type="Proteomes" id="UP000198217"/>
    </source>
</evidence>
<keyword evidence="2" id="KW-1185">Reference proteome</keyword>
<dbReference type="RefSeq" id="WP_157748294.1">
    <property type="nucleotide sequence ID" value="NZ_LT607750.1"/>
</dbReference>
<sequence>MMPRAWTLSRSRSASVTGWSGTRLPMAAFGSAAVASYARFCWSLTAHSSYTFSSSARLLPMASVAAESAV</sequence>